<proteinExistence type="predicted"/>
<organism evidence="2 3">
    <name type="scientific">Penicillium rubens (strain ATCC 28089 / DSM 1075 / NRRL 1951 / Wisconsin 54-1255)</name>
    <name type="common">Penicillium chrysogenum</name>
    <dbReference type="NCBI Taxonomy" id="500485"/>
    <lineage>
        <taxon>Eukaryota</taxon>
        <taxon>Fungi</taxon>
        <taxon>Dikarya</taxon>
        <taxon>Ascomycota</taxon>
        <taxon>Pezizomycotina</taxon>
        <taxon>Eurotiomycetes</taxon>
        <taxon>Eurotiomycetidae</taxon>
        <taxon>Eurotiales</taxon>
        <taxon>Aspergillaceae</taxon>
        <taxon>Penicillium</taxon>
        <taxon>Penicillium chrysogenum species complex</taxon>
    </lineage>
</organism>
<evidence type="ECO:0000313" key="2">
    <source>
        <dbReference type="EMBL" id="CAP94562.1"/>
    </source>
</evidence>
<gene>
    <name evidence="2" type="ORF">Pc18g03380</name>
    <name evidence="2" type="ORF">PCH_Pc18g03380</name>
</gene>
<dbReference type="EMBL" id="AM920433">
    <property type="protein sequence ID" value="CAP94562.1"/>
    <property type="molecule type" value="Genomic_DNA"/>
</dbReference>
<dbReference type="Proteomes" id="UP000000724">
    <property type="component" value="Contig Pc00c18"/>
</dbReference>
<feature type="region of interest" description="Disordered" evidence="1">
    <location>
        <begin position="60"/>
        <end position="122"/>
    </location>
</feature>
<feature type="compositionally biased region" description="Polar residues" evidence="1">
    <location>
        <begin position="95"/>
        <end position="106"/>
    </location>
</feature>
<sequence length="122" mass="13304">MDRLLQPWKYPSKDKFSNRPIWAPRPDLNQTQLSHWALYPSQSPSPPMDLSSALEVIPLSQSVNLTGHPPDPESHKTRNGKSPPITPPQVRTGPVLQSSPTGSNYADPSANPHPGKHSLGGC</sequence>
<name>B6HBA5_PENRW</name>
<accession>B6HBA5</accession>
<dbReference type="VEuPathDB" id="FungiDB:PCH_Pc18g03380"/>
<reference evidence="2 3" key="1">
    <citation type="journal article" date="2008" name="Nat. Biotechnol.">
        <title>Genome sequencing and analysis of the filamentous fungus Penicillium chrysogenum.</title>
        <authorList>
            <person name="van den Berg M.A."/>
            <person name="Albang R."/>
            <person name="Albermann K."/>
            <person name="Badger J.H."/>
            <person name="Daran J.-M."/>
            <person name="Driessen A.J.M."/>
            <person name="Garcia-Estrada C."/>
            <person name="Fedorova N.D."/>
            <person name="Harris D.M."/>
            <person name="Heijne W.H.M."/>
            <person name="Joardar V.S."/>
            <person name="Kiel J.A.K.W."/>
            <person name="Kovalchuk A."/>
            <person name="Martin J.F."/>
            <person name="Nierman W.C."/>
            <person name="Nijland J.G."/>
            <person name="Pronk J.T."/>
            <person name="Roubos J.A."/>
            <person name="van der Klei I.J."/>
            <person name="van Peij N.N.M.E."/>
            <person name="Veenhuis M."/>
            <person name="von Doehren H."/>
            <person name="Wagner C."/>
            <person name="Wortman J.R."/>
            <person name="Bovenberg R.A.L."/>
        </authorList>
    </citation>
    <scope>NUCLEOTIDE SEQUENCE [LARGE SCALE GENOMIC DNA]</scope>
    <source>
        <strain evidence="3">ATCC 28089 / DSM 1075 / NRRL 1951 / Wisconsin 54-1255</strain>
    </source>
</reference>
<keyword evidence="3" id="KW-1185">Reference proteome</keyword>
<dbReference type="HOGENOM" id="CLU_2027489_0_0_1"/>
<evidence type="ECO:0000256" key="1">
    <source>
        <dbReference type="SAM" id="MobiDB-lite"/>
    </source>
</evidence>
<protein>
    <submittedName>
        <fullName evidence="2">Uncharacterized protein</fullName>
    </submittedName>
</protein>
<feature type="region of interest" description="Disordered" evidence="1">
    <location>
        <begin position="1"/>
        <end position="26"/>
    </location>
</feature>
<evidence type="ECO:0000313" key="3">
    <source>
        <dbReference type="Proteomes" id="UP000000724"/>
    </source>
</evidence>
<dbReference type="AlphaFoldDB" id="B6HBA5"/>